<dbReference type="PRINTS" id="PR00455">
    <property type="entry name" value="HTHTETR"/>
</dbReference>
<dbReference type="InterPro" id="IPR041490">
    <property type="entry name" value="KstR2_TetR_C"/>
</dbReference>
<dbReference type="InterPro" id="IPR009057">
    <property type="entry name" value="Homeodomain-like_sf"/>
</dbReference>
<dbReference type="PANTHER" id="PTHR30055:SF226">
    <property type="entry name" value="HTH-TYPE TRANSCRIPTIONAL REGULATOR PKSA"/>
    <property type="match status" value="1"/>
</dbReference>
<feature type="domain" description="HTH tetR-type" evidence="3">
    <location>
        <begin position="14"/>
        <end position="74"/>
    </location>
</feature>
<reference evidence="4 5" key="1">
    <citation type="journal article" date="2019" name="Nat. Microbiol.">
        <title>Mediterranean grassland soil C-N compound turnover is dependent on rainfall and depth, and is mediated by genomically divergent microorganisms.</title>
        <authorList>
            <person name="Diamond S."/>
            <person name="Andeer P.F."/>
            <person name="Li Z."/>
            <person name="Crits-Christoph A."/>
            <person name="Burstein D."/>
            <person name="Anantharaman K."/>
            <person name="Lane K.R."/>
            <person name="Thomas B.C."/>
            <person name="Pan C."/>
            <person name="Northen T.R."/>
            <person name="Banfield J.F."/>
        </authorList>
    </citation>
    <scope>NUCLEOTIDE SEQUENCE [LARGE SCALE GENOMIC DNA]</scope>
    <source>
        <strain evidence="4">NP_8</strain>
    </source>
</reference>
<dbReference type="InterPro" id="IPR036271">
    <property type="entry name" value="Tet_transcr_reg_TetR-rel_C_sf"/>
</dbReference>
<dbReference type="PANTHER" id="PTHR30055">
    <property type="entry name" value="HTH-TYPE TRANSCRIPTIONAL REGULATOR RUTR"/>
    <property type="match status" value="1"/>
</dbReference>
<dbReference type="SUPFAM" id="SSF46689">
    <property type="entry name" value="Homeodomain-like"/>
    <property type="match status" value="1"/>
</dbReference>
<dbReference type="Pfam" id="PF00440">
    <property type="entry name" value="TetR_N"/>
    <property type="match status" value="1"/>
</dbReference>
<dbReference type="PROSITE" id="PS50977">
    <property type="entry name" value="HTH_TETR_2"/>
    <property type="match status" value="1"/>
</dbReference>
<dbReference type="EMBL" id="VBAP01000018">
    <property type="protein sequence ID" value="TMI76539.1"/>
    <property type="molecule type" value="Genomic_DNA"/>
</dbReference>
<feature type="DNA-binding region" description="H-T-H motif" evidence="2">
    <location>
        <begin position="37"/>
        <end position="56"/>
    </location>
</feature>
<sequence length="224" mass="25087">MPRVSPAAKARLEGARRTQILAAAALVFARKGFDRATVTEIARAAGLAEGSIYNYFRSKEELLVHIPRQLAQPVLATLLEPTPMPASADEMEALLLRMAEAMVERVRTHVKFLKVFFSALPYLSPAARETYMQLLPVYGASVLERILRDGIRAGYLREDLNPVIAARVLPGMLMFFLMVQEVLTGRRMVPYDYDEIIPEAVRVFLYGAVPRRRTARLRVTGKVG</sequence>
<evidence type="ECO:0000313" key="4">
    <source>
        <dbReference type="EMBL" id="TMI76539.1"/>
    </source>
</evidence>
<accession>A0A537IYZ2</accession>
<dbReference type="SUPFAM" id="SSF48498">
    <property type="entry name" value="Tetracyclin repressor-like, C-terminal domain"/>
    <property type="match status" value="1"/>
</dbReference>
<keyword evidence="1 2" id="KW-0238">DNA-binding</keyword>
<evidence type="ECO:0000256" key="1">
    <source>
        <dbReference type="ARBA" id="ARBA00023125"/>
    </source>
</evidence>
<comment type="caution">
    <text evidence="4">The sequence shown here is derived from an EMBL/GenBank/DDBJ whole genome shotgun (WGS) entry which is preliminary data.</text>
</comment>
<name>A0A537IYZ2_9BACT</name>
<organism evidence="4 5">
    <name type="scientific">Candidatus Segetimicrobium genomatis</name>
    <dbReference type="NCBI Taxonomy" id="2569760"/>
    <lineage>
        <taxon>Bacteria</taxon>
        <taxon>Bacillati</taxon>
        <taxon>Candidatus Sysuimicrobiota</taxon>
        <taxon>Candidatus Sysuimicrobiia</taxon>
        <taxon>Candidatus Sysuimicrobiales</taxon>
        <taxon>Candidatus Segetimicrobiaceae</taxon>
        <taxon>Candidatus Segetimicrobium</taxon>
    </lineage>
</organism>
<dbReference type="Gene3D" id="1.10.10.60">
    <property type="entry name" value="Homeodomain-like"/>
    <property type="match status" value="1"/>
</dbReference>
<protein>
    <submittedName>
        <fullName evidence="4">TetR/AcrR family transcriptional regulator</fullName>
    </submittedName>
</protein>
<dbReference type="InterPro" id="IPR050109">
    <property type="entry name" value="HTH-type_TetR-like_transc_reg"/>
</dbReference>
<dbReference type="AlphaFoldDB" id="A0A537IYZ2"/>
<dbReference type="Proteomes" id="UP000318834">
    <property type="component" value="Unassembled WGS sequence"/>
</dbReference>
<evidence type="ECO:0000313" key="5">
    <source>
        <dbReference type="Proteomes" id="UP000318834"/>
    </source>
</evidence>
<dbReference type="InterPro" id="IPR023772">
    <property type="entry name" value="DNA-bd_HTH_TetR-type_CS"/>
</dbReference>
<evidence type="ECO:0000256" key="2">
    <source>
        <dbReference type="PROSITE-ProRule" id="PRU00335"/>
    </source>
</evidence>
<dbReference type="Pfam" id="PF17932">
    <property type="entry name" value="TetR_C_24"/>
    <property type="match status" value="1"/>
</dbReference>
<dbReference type="GO" id="GO:0000976">
    <property type="term" value="F:transcription cis-regulatory region binding"/>
    <property type="evidence" value="ECO:0007669"/>
    <property type="project" value="TreeGrafter"/>
</dbReference>
<evidence type="ECO:0000259" key="3">
    <source>
        <dbReference type="PROSITE" id="PS50977"/>
    </source>
</evidence>
<dbReference type="InterPro" id="IPR001647">
    <property type="entry name" value="HTH_TetR"/>
</dbReference>
<dbReference type="Gene3D" id="1.10.357.10">
    <property type="entry name" value="Tetracycline Repressor, domain 2"/>
    <property type="match status" value="1"/>
</dbReference>
<proteinExistence type="predicted"/>
<dbReference type="PROSITE" id="PS01081">
    <property type="entry name" value="HTH_TETR_1"/>
    <property type="match status" value="1"/>
</dbReference>
<dbReference type="GO" id="GO:0003700">
    <property type="term" value="F:DNA-binding transcription factor activity"/>
    <property type="evidence" value="ECO:0007669"/>
    <property type="project" value="TreeGrafter"/>
</dbReference>
<gene>
    <name evidence="4" type="ORF">E6H05_03345</name>
</gene>